<feature type="coiled-coil region" evidence="1">
    <location>
        <begin position="345"/>
        <end position="401"/>
    </location>
</feature>
<name>A0ABQ7DJ86_BRACR</name>
<protein>
    <submittedName>
        <fullName evidence="3">Uncharacterized protein</fullName>
    </submittedName>
</protein>
<feature type="compositionally biased region" description="Low complexity" evidence="2">
    <location>
        <begin position="305"/>
        <end position="327"/>
    </location>
</feature>
<dbReference type="EMBL" id="QGKV02000649">
    <property type="protein sequence ID" value="KAF3577355.1"/>
    <property type="molecule type" value="Genomic_DNA"/>
</dbReference>
<organism evidence="3 4">
    <name type="scientific">Brassica cretica</name>
    <name type="common">Mustard</name>
    <dbReference type="NCBI Taxonomy" id="69181"/>
    <lineage>
        <taxon>Eukaryota</taxon>
        <taxon>Viridiplantae</taxon>
        <taxon>Streptophyta</taxon>
        <taxon>Embryophyta</taxon>
        <taxon>Tracheophyta</taxon>
        <taxon>Spermatophyta</taxon>
        <taxon>Magnoliopsida</taxon>
        <taxon>eudicotyledons</taxon>
        <taxon>Gunneridae</taxon>
        <taxon>Pentapetalae</taxon>
        <taxon>rosids</taxon>
        <taxon>malvids</taxon>
        <taxon>Brassicales</taxon>
        <taxon>Brassicaceae</taxon>
        <taxon>Brassiceae</taxon>
        <taxon>Brassica</taxon>
    </lineage>
</organism>
<gene>
    <name evidence="3" type="ORF">DY000_02031419</name>
</gene>
<feature type="compositionally biased region" description="Low complexity" evidence="2">
    <location>
        <begin position="24"/>
        <end position="33"/>
    </location>
</feature>
<keyword evidence="4" id="KW-1185">Reference proteome</keyword>
<accession>A0ABQ7DJ86</accession>
<feature type="compositionally biased region" description="Basic and acidic residues" evidence="2">
    <location>
        <begin position="34"/>
        <end position="43"/>
    </location>
</feature>
<reference evidence="3 4" key="1">
    <citation type="journal article" date="2020" name="BMC Genomics">
        <title>Intraspecific diversification of the crop wild relative Brassica cretica Lam. using demographic model selection.</title>
        <authorList>
            <person name="Kioukis A."/>
            <person name="Michalopoulou V.A."/>
            <person name="Briers L."/>
            <person name="Pirintsos S."/>
            <person name="Studholme D.J."/>
            <person name="Pavlidis P."/>
            <person name="Sarris P.F."/>
        </authorList>
    </citation>
    <scope>NUCLEOTIDE SEQUENCE [LARGE SCALE GENOMIC DNA]</scope>
    <source>
        <strain evidence="4">cv. PFS-1207/04</strain>
    </source>
</reference>
<comment type="caution">
    <text evidence="3">The sequence shown here is derived from an EMBL/GenBank/DDBJ whole genome shotgun (WGS) entry which is preliminary data.</text>
</comment>
<evidence type="ECO:0000313" key="3">
    <source>
        <dbReference type="EMBL" id="KAF3577355.1"/>
    </source>
</evidence>
<evidence type="ECO:0000256" key="2">
    <source>
        <dbReference type="SAM" id="MobiDB-lite"/>
    </source>
</evidence>
<dbReference type="Proteomes" id="UP000266723">
    <property type="component" value="Unassembled WGS sequence"/>
</dbReference>
<dbReference type="PANTHER" id="PTHR31099">
    <property type="entry name" value="OS06G0165300 PROTEIN"/>
    <property type="match status" value="1"/>
</dbReference>
<feature type="compositionally biased region" description="Polar residues" evidence="2">
    <location>
        <begin position="1"/>
        <end position="11"/>
    </location>
</feature>
<feature type="region of interest" description="Disordered" evidence="2">
    <location>
        <begin position="303"/>
        <end position="331"/>
    </location>
</feature>
<feature type="region of interest" description="Disordered" evidence="2">
    <location>
        <begin position="1"/>
        <end position="47"/>
    </location>
</feature>
<sequence length="458" mass="50825">MLKRLSSSVPSTAERANKRRRLDSSNSKSNSSSDQHDESEHDLLAPSPLSYAPQVPPLVGPALMVGDDDLTEWRKKYSVPSLVVLRALGSSEHSSSGMPEEITVISPSQLNPPSWRILIAIQNLGDLECLSFRVDEVLYAYHLAPINGGEGRFHLRPRSGLPIMEELSKNDRKGPIFGKKWQDRYAFMVLPGSTYRWNFVAGTHPAPLEGESNVLRARALPLERCQVANLVGPEVLQRNRLWENMSGGAAQDPMAAFKEAAEAITSKKGSASKTNTEDDVMVTGSRRYREQTQVIHGSCQSEFQGVPSISNSSSGGRSLRGDSGSPGWTTSNFVPALSYGKRLSKEGLSSNREEMEELTRQLYDEKSKGAAREPEIQDLQAKELEETIGELKMAAETFNDEMVMAVNRVRITALWELMRERLKRQTSKWDLSKEFDQYKTVPLAKASLKGATPPAFED</sequence>
<keyword evidence="1" id="KW-0175">Coiled coil</keyword>
<evidence type="ECO:0000313" key="4">
    <source>
        <dbReference type="Proteomes" id="UP000266723"/>
    </source>
</evidence>
<dbReference type="PANTHER" id="PTHR31099:SF49">
    <property type="entry name" value="MYOSIN HEAVY CHAIN-LIKE PROTEIN"/>
    <property type="match status" value="1"/>
</dbReference>
<evidence type="ECO:0000256" key="1">
    <source>
        <dbReference type="SAM" id="Coils"/>
    </source>
</evidence>
<proteinExistence type="predicted"/>